<accession>A0A1I7W6Z1</accession>
<protein>
    <submittedName>
        <fullName evidence="2">ABC transmembrane type-1 domain-containing protein</fullName>
    </submittedName>
</protein>
<proteinExistence type="predicted"/>
<sequence length="150" mass="17667">MDYRIVSMLLNALRLLWSTCIPIIIPRIQAASRFIQLARFRVVYIRHKIIETDLLNQVVDNDIELGVAYMRKGLRLGRNMIMDAKLYHQLGHSLMYLGRTADVRLFLLISICFIKLFLKGVFRPSMSEILFILISENLHYTFYFSLHIVF</sequence>
<dbReference type="AlphaFoldDB" id="A0A1I7W6Z1"/>
<evidence type="ECO:0000313" key="1">
    <source>
        <dbReference type="Proteomes" id="UP000095283"/>
    </source>
</evidence>
<name>A0A1I7W6Z1_HETBA</name>
<evidence type="ECO:0000313" key="2">
    <source>
        <dbReference type="WBParaSite" id="Hba_00384"/>
    </source>
</evidence>
<organism evidence="1 2">
    <name type="scientific">Heterorhabditis bacteriophora</name>
    <name type="common">Entomopathogenic nematode worm</name>
    <dbReference type="NCBI Taxonomy" id="37862"/>
    <lineage>
        <taxon>Eukaryota</taxon>
        <taxon>Metazoa</taxon>
        <taxon>Ecdysozoa</taxon>
        <taxon>Nematoda</taxon>
        <taxon>Chromadorea</taxon>
        <taxon>Rhabditida</taxon>
        <taxon>Rhabditina</taxon>
        <taxon>Rhabditomorpha</taxon>
        <taxon>Strongyloidea</taxon>
        <taxon>Heterorhabditidae</taxon>
        <taxon>Heterorhabditis</taxon>
    </lineage>
</organism>
<dbReference type="Proteomes" id="UP000095283">
    <property type="component" value="Unplaced"/>
</dbReference>
<reference evidence="2" key="1">
    <citation type="submission" date="2016-11" db="UniProtKB">
        <authorList>
            <consortium name="WormBaseParasite"/>
        </authorList>
    </citation>
    <scope>IDENTIFICATION</scope>
</reference>
<keyword evidence="1" id="KW-1185">Reference proteome</keyword>
<dbReference type="WBParaSite" id="Hba_00384">
    <property type="protein sequence ID" value="Hba_00384"/>
    <property type="gene ID" value="Hba_00384"/>
</dbReference>